<dbReference type="PANTHER" id="PTHR30347">
    <property type="entry name" value="POTASSIUM CHANNEL RELATED"/>
    <property type="match status" value="1"/>
</dbReference>
<dbReference type="OrthoDB" id="2375382at2"/>
<evidence type="ECO:0000313" key="2">
    <source>
        <dbReference type="EMBL" id="AWN40093.1"/>
    </source>
</evidence>
<dbReference type="Pfam" id="PF13358">
    <property type="entry name" value="DDE_3"/>
    <property type="match status" value="1"/>
</dbReference>
<dbReference type="Gene3D" id="3.30.420.10">
    <property type="entry name" value="Ribonuclease H-like superfamily/Ribonuclease H"/>
    <property type="match status" value="1"/>
</dbReference>
<evidence type="ECO:0000259" key="1">
    <source>
        <dbReference type="Pfam" id="PF13358"/>
    </source>
</evidence>
<reference evidence="3" key="1">
    <citation type="submission" date="2018-05" db="EMBL/GenBank/DDBJ databases">
        <title>Complete Genome Sequence of Methylobacterium sp. 17SD2-17.</title>
        <authorList>
            <person name="Srinivasan S."/>
        </authorList>
    </citation>
    <scope>NUCLEOTIDE SEQUENCE [LARGE SCALE GENOMIC DNA]</scope>
    <source>
        <strain evidence="3">17SD2-17</strain>
    </source>
</reference>
<dbReference type="InterPro" id="IPR047655">
    <property type="entry name" value="Transpos_IS630-like"/>
</dbReference>
<keyword evidence="3" id="KW-1185">Reference proteome</keyword>
<dbReference type="SUPFAM" id="SSF46689">
    <property type="entry name" value="Homeodomain-like"/>
    <property type="match status" value="1"/>
</dbReference>
<feature type="domain" description="Tc1-like transposase DDE" evidence="1">
    <location>
        <begin position="175"/>
        <end position="320"/>
    </location>
</feature>
<dbReference type="GO" id="GO:0003676">
    <property type="term" value="F:nucleic acid binding"/>
    <property type="evidence" value="ECO:0007669"/>
    <property type="project" value="InterPro"/>
</dbReference>
<dbReference type="InterPro" id="IPR038717">
    <property type="entry name" value="Tc1-like_DDE_dom"/>
</dbReference>
<dbReference type="Pfam" id="PF13565">
    <property type="entry name" value="HTH_32"/>
    <property type="match status" value="1"/>
</dbReference>
<sequence length="363" mass="40414">MSRGPKAVAPDLSENEHAALQRLLRRHGTGQALAQRVRIILACAQPEATNLGVAAVLGVGRQTVALWRSRFAAHRLEGLVDAPRPGAPRSIGDEAVERVITLTLEEAPNNATHWSTRTMARRTGMSQTAVSRIWRAFGLRPHQAETFKLSSDPAFVEKVRDVVGLYLAPPDRALVLCVDEKPQIQAAQGTAPTFPLRPGQPERATHDDRRHGTLDLFAALDVKAGTVIGCCEQRHRSVEFRKFLEQVDSSVEPELEVHLVLDNLKTHKTQLVHDWLVRHPRVHLHFTPTSASWLNLVECWFAVLSRRRLQRSAFTSTADLEAAIQGYIAETNAHPKPFVWTKTADEVLANVARFCKQISNSDH</sequence>
<dbReference type="RefSeq" id="WP_109887946.1">
    <property type="nucleotide sequence ID" value="NZ_CP029550.1"/>
</dbReference>
<dbReference type="InterPro" id="IPR009057">
    <property type="entry name" value="Homeodomain-like_sf"/>
</dbReference>
<dbReference type="PANTHER" id="PTHR30347:SF1">
    <property type="entry name" value="MECHANOSENSITIVE CHANNEL MSCK"/>
    <property type="match status" value="1"/>
</dbReference>
<organism evidence="2 3">
    <name type="scientific">Methylobacterium durans</name>
    <dbReference type="NCBI Taxonomy" id="2202825"/>
    <lineage>
        <taxon>Bacteria</taxon>
        <taxon>Pseudomonadati</taxon>
        <taxon>Pseudomonadota</taxon>
        <taxon>Alphaproteobacteria</taxon>
        <taxon>Hyphomicrobiales</taxon>
        <taxon>Methylobacteriaceae</taxon>
        <taxon>Methylobacterium</taxon>
    </lineage>
</organism>
<proteinExistence type="predicted"/>
<gene>
    <name evidence="2" type="ORF">DK389_05500</name>
</gene>
<dbReference type="Proteomes" id="UP000245926">
    <property type="component" value="Chromosome"/>
</dbReference>
<dbReference type="InterPro" id="IPR052702">
    <property type="entry name" value="MscS-like_channel"/>
</dbReference>
<accession>A0A2U8W1X9</accession>
<dbReference type="KEGG" id="mets:DK389_05500"/>
<dbReference type="NCBIfam" id="NF033545">
    <property type="entry name" value="transpos_IS630"/>
    <property type="match status" value="1"/>
</dbReference>
<evidence type="ECO:0000313" key="3">
    <source>
        <dbReference type="Proteomes" id="UP000245926"/>
    </source>
</evidence>
<dbReference type="InterPro" id="IPR036397">
    <property type="entry name" value="RNaseH_sf"/>
</dbReference>
<protein>
    <submittedName>
        <fullName evidence="2">IS630 family transposase</fullName>
    </submittedName>
</protein>
<name>A0A2U8W1X9_9HYPH</name>
<dbReference type="AlphaFoldDB" id="A0A2U8W1X9"/>
<dbReference type="EMBL" id="CP029550">
    <property type="protein sequence ID" value="AWN40093.1"/>
    <property type="molecule type" value="Genomic_DNA"/>
</dbReference>